<keyword evidence="2" id="KW-1185">Reference proteome</keyword>
<organism evidence="1 2">
    <name type="scientific">Flemingia macrophylla</name>
    <dbReference type="NCBI Taxonomy" id="520843"/>
    <lineage>
        <taxon>Eukaryota</taxon>
        <taxon>Viridiplantae</taxon>
        <taxon>Streptophyta</taxon>
        <taxon>Embryophyta</taxon>
        <taxon>Tracheophyta</taxon>
        <taxon>Spermatophyta</taxon>
        <taxon>Magnoliopsida</taxon>
        <taxon>eudicotyledons</taxon>
        <taxon>Gunneridae</taxon>
        <taxon>Pentapetalae</taxon>
        <taxon>rosids</taxon>
        <taxon>fabids</taxon>
        <taxon>Fabales</taxon>
        <taxon>Fabaceae</taxon>
        <taxon>Papilionoideae</taxon>
        <taxon>50 kb inversion clade</taxon>
        <taxon>NPAAA clade</taxon>
        <taxon>indigoferoid/millettioid clade</taxon>
        <taxon>Phaseoleae</taxon>
        <taxon>Flemingia</taxon>
    </lineage>
</organism>
<proteinExistence type="predicted"/>
<dbReference type="EMBL" id="JBGMDY010000005">
    <property type="protein sequence ID" value="KAL2334734.1"/>
    <property type="molecule type" value="Genomic_DNA"/>
</dbReference>
<dbReference type="AlphaFoldDB" id="A0ABD1MG07"/>
<protein>
    <submittedName>
        <fullName evidence="1">Uncharacterized protein</fullName>
    </submittedName>
</protein>
<sequence>MKHQVVLSMLISCFHSKKALFEPLVRAVENGEKALVPDKHSKKIHLIGRLTFIS</sequence>
<evidence type="ECO:0000313" key="2">
    <source>
        <dbReference type="Proteomes" id="UP001603857"/>
    </source>
</evidence>
<dbReference type="Proteomes" id="UP001603857">
    <property type="component" value="Unassembled WGS sequence"/>
</dbReference>
<comment type="caution">
    <text evidence="1">The sequence shown here is derived from an EMBL/GenBank/DDBJ whole genome shotgun (WGS) entry which is preliminary data.</text>
</comment>
<accession>A0ABD1MG07</accession>
<name>A0ABD1MG07_9FABA</name>
<gene>
    <name evidence="1" type="ORF">Fmac_015947</name>
</gene>
<evidence type="ECO:0000313" key="1">
    <source>
        <dbReference type="EMBL" id="KAL2334734.1"/>
    </source>
</evidence>
<reference evidence="1 2" key="1">
    <citation type="submission" date="2024-08" db="EMBL/GenBank/DDBJ databases">
        <title>Insights into the chromosomal genome structure of Flemingia macrophylla.</title>
        <authorList>
            <person name="Ding Y."/>
            <person name="Zhao Y."/>
            <person name="Bi W."/>
            <person name="Wu M."/>
            <person name="Zhao G."/>
            <person name="Gong Y."/>
            <person name="Li W."/>
            <person name="Zhang P."/>
        </authorList>
    </citation>
    <scope>NUCLEOTIDE SEQUENCE [LARGE SCALE GENOMIC DNA]</scope>
    <source>
        <strain evidence="1">DYQJB</strain>
        <tissue evidence="1">Leaf</tissue>
    </source>
</reference>